<evidence type="ECO:0000256" key="8">
    <source>
        <dbReference type="RuleBase" id="RU363041"/>
    </source>
</evidence>
<feature type="transmembrane region" description="Helical" evidence="8">
    <location>
        <begin position="97"/>
        <end position="115"/>
    </location>
</feature>
<reference evidence="9 10" key="1">
    <citation type="journal article" date="2017" name="Nat. Commun.">
        <title>In situ click chemistry generation of cyclooxygenase-2 inhibitors.</title>
        <authorList>
            <person name="Bhardwaj A."/>
            <person name="Kaur J."/>
            <person name="Wuest M."/>
            <person name="Wuest F."/>
        </authorList>
    </citation>
    <scope>NUCLEOTIDE SEQUENCE [LARGE SCALE GENOMIC DNA]</scope>
    <source>
        <strain evidence="9">S2_012_000_R3_94</strain>
    </source>
</reference>
<evidence type="ECO:0000256" key="1">
    <source>
        <dbReference type="ARBA" id="ARBA00004651"/>
    </source>
</evidence>
<evidence type="ECO:0000256" key="2">
    <source>
        <dbReference type="ARBA" id="ARBA00009142"/>
    </source>
</evidence>
<evidence type="ECO:0000313" key="10">
    <source>
        <dbReference type="Proteomes" id="UP000315344"/>
    </source>
</evidence>
<dbReference type="EMBL" id="VAFL01000012">
    <property type="protein sequence ID" value="TKW65590.1"/>
    <property type="molecule type" value="Genomic_DNA"/>
</dbReference>
<evidence type="ECO:0000256" key="3">
    <source>
        <dbReference type="ARBA" id="ARBA00022448"/>
    </source>
</evidence>
<evidence type="ECO:0000256" key="5">
    <source>
        <dbReference type="ARBA" id="ARBA00022692"/>
    </source>
</evidence>
<protein>
    <recommendedName>
        <fullName evidence="8">Probable membrane transporter protein</fullName>
    </recommendedName>
</protein>
<dbReference type="Proteomes" id="UP000315344">
    <property type="component" value="Unassembled WGS sequence"/>
</dbReference>
<sequence length="244" mass="25630">MIEAALVAMLAFLMGGILKGAIGAGTPVVVIPIMSIYFDVPYAVAVFALPALASNIWQGWQYRHNLADKGFVLRLAGGAAIGAFLGTLLLAALPSEFLSITVALLALFYVAFRLMKPDWSLNYGVARAIAAPAGFTAGILQGAAGISAPVSVTYLHALHLPRERFIPTISAMFSAMSIVQLPALAGVGLMSWNTLLLSAFACIPLFAGMPIGAALVRRLGAKAFDRMIMVLLLVIAVMLIAESI</sequence>
<feature type="transmembrane region" description="Helical" evidence="8">
    <location>
        <begin position="223"/>
        <end position="241"/>
    </location>
</feature>
<gene>
    <name evidence="9" type="ORF">DI616_14425</name>
</gene>
<dbReference type="InterPro" id="IPR002781">
    <property type="entry name" value="TM_pro_TauE-like"/>
</dbReference>
<dbReference type="GO" id="GO:0005886">
    <property type="term" value="C:plasma membrane"/>
    <property type="evidence" value="ECO:0007669"/>
    <property type="project" value="UniProtKB-SubCell"/>
</dbReference>
<dbReference type="PANTHER" id="PTHR30269">
    <property type="entry name" value="TRANSMEMBRANE PROTEIN YFCA"/>
    <property type="match status" value="1"/>
</dbReference>
<keyword evidence="4 8" id="KW-1003">Cell membrane</keyword>
<keyword evidence="3" id="KW-0813">Transport</keyword>
<feature type="transmembrane region" description="Helical" evidence="8">
    <location>
        <begin position="71"/>
        <end position="91"/>
    </location>
</feature>
<comment type="caution">
    <text evidence="9">The sequence shown here is derived from an EMBL/GenBank/DDBJ whole genome shotgun (WGS) entry which is preliminary data.</text>
</comment>
<evidence type="ECO:0000313" key="9">
    <source>
        <dbReference type="EMBL" id="TKW65590.1"/>
    </source>
</evidence>
<proteinExistence type="inferred from homology"/>
<dbReference type="Pfam" id="PF01925">
    <property type="entry name" value="TauE"/>
    <property type="match status" value="1"/>
</dbReference>
<comment type="subcellular location">
    <subcellularLocation>
        <location evidence="1 8">Cell membrane</location>
        <topology evidence="1 8">Multi-pass membrane protein</topology>
    </subcellularLocation>
</comment>
<evidence type="ECO:0000256" key="6">
    <source>
        <dbReference type="ARBA" id="ARBA00022989"/>
    </source>
</evidence>
<feature type="transmembrane region" description="Helical" evidence="8">
    <location>
        <begin position="195"/>
        <end position="216"/>
    </location>
</feature>
<feature type="transmembrane region" description="Helical" evidence="8">
    <location>
        <begin position="165"/>
        <end position="189"/>
    </location>
</feature>
<dbReference type="AlphaFoldDB" id="A0A533I6D4"/>
<accession>A0A533I6D4</accession>
<dbReference type="InterPro" id="IPR052017">
    <property type="entry name" value="TSUP"/>
</dbReference>
<keyword evidence="5 8" id="KW-0812">Transmembrane</keyword>
<organism evidence="9 10">
    <name type="scientific">Paracoccus denitrificans</name>
    <dbReference type="NCBI Taxonomy" id="266"/>
    <lineage>
        <taxon>Bacteria</taxon>
        <taxon>Pseudomonadati</taxon>
        <taxon>Pseudomonadota</taxon>
        <taxon>Alphaproteobacteria</taxon>
        <taxon>Rhodobacterales</taxon>
        <taxon>Paracoccaceae</taxon>
        <taxon>Paracoccus</taxon>
    </lineage>
</organism>
<name>A0A533I6D4_PARDE</name>
<feature type="transmembrane region" description="Helical" evidence="8">
    <location>
        <begin position="30"/>
        <end position="50"/>
    </location>
</feature>
<evidence type="ECO:0000256" key="7">
    <source>
        <dbReference type="ARBA" id="ARBA00023136"/>
    </source>
</evidence>
<comment type="similarity">
    <text evidence="2 8">Belongs to the 4-toluene sulfonate uptake permease (TSUP) (TC 2.A.102) family.</text>
</comment>
<dbReference type="PANTHER" id="PTHR30269:SF32">
    <property type="entry name" value="MEMBRANE TRANSPORTER PROTEIN-RELATED"/>
    <property type="match status" value="1"/>
</dbReference>
<evidence type="ECO:0000256" key="4">
    <source>
        <dbReference type="ARBA" id="ARBA00022475"/>
    </source>
</evidence>
<keyword evidence="6 8" id="KW-1133">Transmembrane helix</keyword>
<keyword evidence="7 8" id="KW-0472">Membrane</keyword>